<protein>
    <submittedName>
        <fullName evidence="2">Uncharacterized protein</fullName>
    </submittedName>
</protein>
<keyword evidence="1" id="KW-0472">Membrane</keyword>
<dbReference type="RefSeq" id="WP_102075586.1">
    <property type="nucleotide sequence ID" value="NZ_PDNW01000024.1"/>
</dbReference>
<keyword evidence="3" id="KW-1185">Reference proteome</keyword>
<evidence type="ECO:0000313" key="3">
    <source>
        <dbReference type="Proteomes" id="UP000234190"/>
    </source>
</evidence>
<dbReference type="Proteomes" id="UP000234190">
    <property type="component" value="Unassembled WGS sequence"/>
</dbReference>
<organism evidence="2 3">
    <name type="scientific">Pollutimonas subterranea</name>
    <dbReference type="NCBI Taxonomy" id="2045210"/>
    <lineage>
        <taxon>Bacteria</taxon>
        <taxon>Pseudomonadati</taxon>
        <taxon>Pseudomonadota</taxon>
        <taxon>Betaproteobacteria</taxon>
        <taxon>Burkholderiales</taxon>
        <taxon>Alcaligenaceae</taxon>
        <taxon>Pollutimonas</taxon>
    </lineage>
</organism>
<name>A0A2N4TZN1_9BURK</name>
<reference evidence="2 3" key="1">
    <citation type="submission" date="2017-10" db="EMBL/GenBank/DDBJ databases">
        <title>Two draft genome sequences of Pusillimonas sp. strains isolated from a nitrate- and radionuclide-contaminated groundwater in Russia.</title>
        <authorList>
            <person name="Grouzdev D.S."/>
            <person name="Tourova T.P."/>
            <person name="Goeva M.A."/>
            <person name="Babich T.L."/>
            <person name="Sokolova D.S."/>
            <person name="Abdullin R."/>
            <person name="Poltaraus A.B."/>
            <person name="Toshchakov S.V."/>
            <person name="Nazina T.N."/>
        </authorList>
    </citation>
    <scope>NUCLEOTIDE SEQUENCE [LARGE SCALE GENOMIC DNA]</scope>
    <source>
        <strain evidence="2 3">JR1/69-3-13</strain>
    </source>
</reference>
<dbReference type="AlphaFoldDB" id="A0A2N4TZN1"/>
<proteinExistence type="predicted"/>
<keyword evidence="1" id="KW-0812">Transmembrane</keyword>
<evidence type="ECO:0000313" key="2">
    <source>
        <dbReference type="EMBL" id="PLC48221.1"/>
    </source>
</evidence>
<sequence length="66" mass="7378">MKITIILLSILAATAMWWWTVRSHRNAGKPGFAQRFKNLFKCLAAGAVVYFVLMACALAYLMVTTP</sequence>
<evidence type="ECO:0000256" key="1">
    <source>
        <dbReference type="SAM" id="Phobius"/>
    </source>
</evidence>
<dbReference type="EMBL" id="PDNW01000024">
    <property type="protein sequence ID" value="PLC48221.1"/>
    <property type="molecule type" value="Genomic_DNA"/>
</dbReference>
<keyword evidence="1" id="KW-1133">Transmembrane helix</keyword>
<gene>
    <name evidence="2" type="ORF">CR159_19300</name>
</gene>
<feature type="transmembrane region" description="Helical" evidence="1">
    <location>
        <begin position="39"/>
        <end position="63"/>
    </location>
</feature>
<comment type="caution">
    <text evidence="2">The sequence shown here is derived from an EMBL/GenBank/DDBJ whole genome shotgun (WGS) entry which is preliminary data.</text>
</comment>
<accession>A0A2N4TZN1</accession>
<dbReference type="OrthoDB" id="8690149at2"/>